<proteinExistence type="predicted"/>
<name>A0A8H6IR58_9PEZI</name>
<evidence type="ECO:0000313" key="2">
    <source>
        <dbReference type="EMBL" id="KAF6793437.1"/>
    </source>
</evidence>
<dbReference type="Pfam" id="PF14832">
    <property type="entry name" value="Tautomerase_3"/>
    <property type="match status" value="1"/>
</dbReference>
<feature type="domain" description="Tautomerase cis-CaaD-like" evidence="1">
    <location>
        <begin position="1"/>
        <end position="135"/>
    </location>
</feature>
<accession>A0A8H6IR58</accession>
<evidence type="ECO:0000313" key="3">
    <source>
        <dbReference type="Proteomes" id="UP000652219"/>
    </source>
</evidence>
<dbReference type="InterPro" id="IPR028116">
    <property type="entry name" value="Cis-CaaD-like"/>
</dbReference>
<sequence>MPKWVFNSPAGLLSDAEKKQIAEGMTKVYTFAKLPAFYCHAHFCEFAPGNVYTAGEPSGDVCTIAIYHIAKVFETPEVEAAFVRAFDDVVRPILKPKGIDWESGIYESRRELWRVNGLEPPLRNSEMERKWFEAGRVTEEEELLKQQLGK</sequence>
<gene>
    <name evidence="2" type="ORF">CSOJ01_13908</name>
</gene>
<dbReference type="InterPro" id="IPR014347">
    <property type="entry name" value="Tautomerase/MIF_sf"/>
</dbReference>
<dbReference type="AlphaFoldDB" id="A0A8H6IR58"/>
<keyword evidence="3" id="KW-1185">Reference proteome</keyword>
<dbReference type="Gene3D" id="3.30.429.10">
    <property type="entry name" value="Macrophage Migration Inhibitory Factor"/>
    <property type="match status" value="1"/>
</dbReference>
<protein>
    <submittedName>
        <fullName evidence="2">Prostacyclin synthase</fullName>
    </submittedName>
</protein>
<dbReference type="Proteomes" id="UP000652219">
    <property type="component" value="Unassembled WGS sequence"/>
</dbReference>
<organism evidence="2 3">
    <name type="scientific">Colletotrichum sojae</name>
    <dbReference type="NCBI Taxonomy" id="2175907"/>
    <lineage>
        <taxon>Eukaryota</taxon>
        <taxon>Fungi</taxon>
        <taxon>Dikarya</taxon>
        <taxon>Ascomycota</taxon>
        <taxon>Pezizomycotina</taxon>
        <taxon>Sordariomycetes</taxon>
        <taxon>Hypocreomycetidae</taxon>
        <taxon>Glomerellales</taxon>
        <taxon>Glomerellaceae</taxon>
        <taxon>Colletotrichum</taxon>
        <taxon>Colletotrichum orchidearum species complex</taxon>
    </lineage>
</organism>
<reference evidence="2 3" key="1">
    <citation type="journal article" date="2020" name="Phytopathology">
        <title>Genome Sequence Resources of Colletotrichum truncatum, C. plurivorum, C. musicola, and C. sojae: Four Species Pathogenic to Soybean (Glycine max).</title>
        <authorList>
            <person name="Rogerio F."/>
            <person name="Boufleur T.R."/>
            <person name="Ciampi-Guillardi M."/>
            <person name="Sukno S.A."/>
            <person name="Thon M.R."/>
            <person name="Massola Junior N.S."/>
            <person name="Baroncelli R."/>
        </authorList>
    </citation>
    <scope>NUCLEOTIDE SEQUENCE [LARGE SCALE GENOMIC DNA]</scope>
    <source>
        <strain evidence="2 3">LFN0009</strain>
    </source>
</reference>
<evidence type="ECO:0000259" key="1">
    <source>
        <dbReference type="Pfam" id="PF14832"/>
    </source>
</evidence>
<dbReference type="EMBL" id="WIGN01000430">
    <property type="protein sequence ID" value="KAF6793437.1"/>
    <property type="molecule type" value="Genomic_DNA"/>
</dbReference>
<comment type="caution">
    <text evidence="2">The sequence shown here is derived from an EMBL/GenBank/DDBJ whole genome shotgun (WGS) entry which is preliminary data.</text>
</comment>